<reference evidence="2" key="1">
    <citation type="submission" date="2020-10" db="EMBL/GenBank/DDBJ databases">
        <authorList>
            <person name="Kikuchi T."/>
        </authorList>
    </citation>
    <scope>NUCLEOTIDE SEQUENCE</scope>
    <source>
        <strain evidence="2">NKZ352</strain>
    </source>
</reference>
<name>A0A8S1HWM4_9PELO</name>
<dbReference type="AlphaFoldDB" id="A0A8S1HWM4"/>
<proteinExistence type="predicted"/>
<evidence type="ECO:0000313" key="3">
    <source>
        <dbReference type="Proteomes" id="UP000835052"/>
    </source>
</evidence>
<comment type="caution">
    <text evidence="2">The sequence shown here is derived from an EMBL/GenBank/DDBJ whole genome shotgun (WGS) entry which is preliminary data.</text>
</comment>
<feature type="region of interest" description="Disordered" evidence="1">
    <location>
        <begin position="64"/>
        <end position="85"/>
    </location>
</feature>
<sequence>MVWVITSTPPNGVGNHVHTPYWCGSPRPHLFSTLTFSFGVGTKSTPFCECLLWNHLRAPSEGLEPAIRESRPSEQPLCHGGPAGA</sequence>
<keyword evidence="3" id="KW-1185">Reference proteome</keyword>
<evidence type="ECO:0000313" key="2">
    <source>
        <dbReference type="EMBL" id="CAD6200373.1"/>
    </source>
</evidence>
<accession>A0A8S1HWM4</accession>
<dbReference type="EMBL" id="CAJGYM010000408">
    <property type="protein sequence ID" value="CAD6200373.1"/>
    <property type="molecule type" value="Genomic_DNA"/>
</dbReference>
<organism evidence="2 3">
    <name type="scientific">Caenorhabditis auriculariae</name>
    <dbReference type="NCBI Taxonomy" id="2777116"/>
    <lineage>
        <taxon>Eukaryota</taxon>
        <taxon>Metazoa</taxon>
        <taxon>Ecdysozoa</taxon>
        <taxon>Nematoda</taxon>
        <taxon>Chromadorea</taxon>
        <taxon>Rhabditida</taxon>
        <taxon>Rhabditina</taxon>
        <taxon>Rhabditomorpha</taxon>
        <taxon>Rhabditoidea</taxon>
        <taxon>Rhabditidae</taxon>
        <taxon>Peloderinae</taxon>
        <taxon>Caenorhabditis</taxon>
    </lineage>
</organism>
<protein>
    <submittedName>
        <fullName evidence="2">Uncharacterized protein</fullName>
    </submittedName>
</protein>
<evidence type="ECO:0000256" key="1">
    <source>
        <dbReference type="SAM" id="MobiDB-lite"/>
    </source>
</evidence>
<dbReference type="Proteomes" id="UP000835052">
    <property type="component" value="Unassembled WGS sequence"/>
</dbReference>
<gene>
    <name evidence="2" type="ORF">CAUJ_LOCUS16268</name>
</gene>